<reference evidence="1 3" key="1">
    <citation type="submission" date="2023-09" db="EMBL/GenBank/DDBJ databases">
        <title>Flavobacterium sp. a novel bacteria isolate from Pepper rhizosphere.</title>
        <authorList>
            <person name="Peng Y."/>
            <person name="Lee J."/>
        </authorList>
    </citation>
    <scope>NUCLEOTIDE SEQUENCE</scope>
    <source>
        <strain evidence="1">PMR2A8</strain>
        <strain evidence="2 3">PMTSA4</strain>
    </source>
</reference>
<gene>
    <name evidence="2" type="ORF">RN605_12960</name>
    <name evidence="1" type="ORF">RN608_05790</name>
</gene>
<accession>A0AA96EZX2</accession>
<dbReference type="AlphaFoldDB" id="A0AA96J966"/>
<evidence type="ECO:0000313" key="1">
    <source>
        <dbReference type="EMBL" id="WNM20189.1"/>
    </source>
</evidence>
<organism evidence="1">
    <name type="scientific">Flavobacterium capsici</name>
    <dbReference type="NCBI Taxonomy" id="3075618"/>
    <lineage>
        <taxon>Bacteria</taxon>
        <taxon>Pseudomonadati</taxon>
        <taxon>Bacteroidota</taxon>
        <taxon>Flavobacteriia</taxon>
        <taxon>Flavobacteriales</taxon>
        <taxon>Flavobacteriaceae</taxon>
        <taxon>Flavobacterium</taxon>
    </lineage>
</organism>
<accession>A0AA96J966</accession>
<evidence type="ECO:0000313" key="3">
    <source>
        <dbReference type="Proteomes" id="UP001304515"/>
    </source>
</evidence>
<protein>
    <submittedName>
        <fullName evidence="1">Uncharacterized protein</fullName>
    </submittedName>
</protein>
<name>A0AA96J966_9FLAO</name>
<keyword evidence="3" id="KW-1185">Reference proteome</keyword>
<dbReference type="Proteomes" id="UP001304515">
    <property type="component" value="Chromosome"/>
</dbReference>
<sequence length="191" mass="22776">MKKILLIFFLITYAGLNAQSISEINLKIGIPDTLCSQEIRIYKRYSITTSTEVFRLNKIDGKNWKAVLYHFRSDLPSFEKKEITPKNNFEYIWLQFYILNIDKLKSIKEIKYKLDKPLIVFDEKEGYLIKRTETAVTDGIGYYLLYKDHMRKNTITFDNYEAYLSKFPNVDELNSYNDIMSLIKLNFDIWK</sequence>
<proteinExistence type="predicted"/>
<dbReference type="RefSeq" id="WP_313325452.1">
    <property type="nucleotide sequence ID" value="NZ_CP134878.1"/>
</dbReference>
<dbReference type="EMBL" id="CP134890">
    <property type="protein sequence ID" value="WNM21579.1"/>
    <property type="molecule type" value="Genomic_DNA"/>
</dbReference>
<dbReference type="EMBL" id="CP134878">
    <property type="protein sequence ID" value="WNM20189.1"/>
    <property type="molecule type" value="Genomic_DNA"/>
</dbReference>
<dbReference type="KEGG" id="fcj:RN605_12960"/>
<evidence type="ECO:0000313" key="2">
    <source>
        <dbReference type="EMBL" id="WNM21579.1"/>
    </source>
</evidence>